<keyword evidence="8" id="KW-0505">Motor protein</keyword>
<dbReference type="GO" id="GO:0005871">
    <property type="term" value="C:kinesin complex"/>
    <property type="evidence" value="ECO:0007669"/>
    <property type="project" value="InterPro"/>
</dbReference>
<organism evidence="12 13">
    <name type="scientific">Acaryochloris marina (strain MBIC 11017)</name>
    <dbReference type="NCBI Taxonomy" id="329726"/>
    <lineage>
        <taxon>Bacteria</taxon>
        <taxon>Bacillati</taxon>
        <taxon>Cyanobacteriota</taxon>
        <taxon>Cyanophyceae</taxon>
        <taxon>Acaryochloridales</taxon>
        <taxon>Acaryochloridaceae</taxon>
        <taxon>Acaryochloris</taxon>
    </lineage>
</organism>
<reference evidence="12 13" key="1">
    <citation type="journal article" date="2008" name="Proc. Natl. Acad. Sci. U.S.A.">
        <title>Niche adaptation and genome expansion in the chlorophyll d-producing cyanobacterium Acaryochloris marina.</title>
        <authorList>
            <person name="Swingley W.D."/>
            <person name="Chen M."/>
            <person name="Cheung P.C."/>
            <person name="Conrad A.L."/>
            <person name="Dejesa L.C."/>
            <person name="Hao J."/>
            <person name="Honchak B.M."/>
            <person name="Karbach L.E."/>
            <person name="Kurdoglu A."/>
            <person name="Lahiri S."/>
            <person name="Mastrian S.D."/>
            <person name="Miyashita H."/>
            <person name="Page L."/>
            <person name="Ramakrishna P."/>
            <person name="Satoh S."/>
            <person name="Sattley W.M."/>
            <person name="Shimada Y."/>
            <person name="Taylor H.L."/>
            <person name="Tomo T."/>
            <person name="Tsuchiya T."/>
            <person name="Wang Z.T."/>
            <person name="Raymond J."/>
            <person name="Mimuro M."/>
            <person name="Blankenship R.E."/>
            <person name="Touchman J.W."/>
        </authorList>
    </citation>
    <scope>NUCLEOTIDE SEQUENCE [LARGE SCALE GENOMIC DNA]</scope>
    <source>
        <strain evidence="13">MBIC 11017</strain>
        <plasmid evidence="13">Plasmid pREB7</plasmid>
    </source>
</reference>
<dbReference type="eggNOG" id="COG0457">
    <property type="taxonomic scope" value="Bacteria"/>
</dbReference>
<comment type="subcellular location">
    <subcellularLocation>
        <location evidence="1">Cytoplasm</location>
        <location evidence="1">Cytoskeleton</location>
    </subcellularLocation>
</comment>
<keyword evidence="3" id="KW-0963">Cytoplasm</keyword>
<dbReference type="Gene3D" id="3.40.50.300">
    <property type="entry name" value="P-loop containing nucleotide triphosphate hydrolases"/>
    <property type="match status" value="1"/>
</dbReference>
<dbReference type="EMBL" id="CP000844">
    <property type="protein sequence ID" value="ABW33189.1"/>
    <property type="molecule type" value="Genomic_DNA"/>
</dbReference>
<gene>
    <name evidence="12" type="ordered locus">AM1_G0009</name>
</gene>
<evidence type="ECO:0000313" key="12">
    <source>
        <dbReference type="EMBL" id="ABW33189.1"/>
    </source>
</evidence>
<proteinExistence type="inferred from homology"/>
<dbReference type="InterPro" id="IPR027417">
    <property type="entry name" value="P-loop_NTPase"/>
</dbReference>
<protein>
    <submittedName>
        <fullName evidence="12">TPR repeat domain protein</fullName>
    </submittedName>
</protein>
<dbReference type="SMART" id="SM00028">
    <property type="entry name" value="TPR"/>
    <property type="match status" value="6"/>
</dbReference>
<evidence type="ECO:0000256" key="1">
    <source>
        <dbReference type="ARBA" id="ARBA00004245"/>
    </source>
</evidence>
<keyword evidence="13" id="KW-1185">Reference proteome</keyword>
<dbReference type="GO" id="GO:0043531">
    <property type="term" value="F:ADP binding"/>
    <property type="evidence" value="ECO:0007669"/>
    <property type="project" value="InterPro"/>
</dbReference>
<dbReference type="InterPro" id="IPR019734">
    <property type="entry name" value="TPR_rpt"/>
</dbReference>
<dbReference type="SUPFAM" id="SSF48452">
    <property type="entry name" value="TPR-like"/>
    <property type="match status" value="3"/>
</dbReference>
<dbReference type="GO" id="GO:0019894">
    <property type="term" value="F:kinesin binding"/>
    <property type="evidence" value="ECO:0007669"/>
    <property type="project" value="TreeGrafter"/>
</dbReference>
<geneLocation type="plasmid" evidence="12 13">
    <name>pREB7</name>
</geneLocation>
<dbReference type="InterPro" id="IPR002182">
    <property type="entry name" value="NB-ARC"/>
</dbReference>
<feature type="repeat" description="TPR" evidence="10">
    <location>
        <begin position="559"/>
        <end position="592"/>
    </location>
</feature>
<dbReference type="PANTHER" id="PTHR45783">
    <property type="entry name" value="KINESIN LIGHT CHAIN"/>
    <property type="match status" value="1"/>
</dbReference>
<comment type="similarity">
    <text evidence="2">Belongs to the kinesin light chain family.</text>
</comment>
<dbReference type="AlphaFoldDB" id="A8ZQA3"/>
<dbReference type="GO" id="GO:0007018">
    <property type="term" value="P:microtubule-based movement"/>
    <property type="evidence" value="ECO:0007669"/>
    <property type="project" value="TreeGrafter"/>
</dbReference>
<dbReference type="Proteomes" id="UP000000268">
    <property type="component" value="Plasmid pREB7"/>
</dbReference>
<sequence length="653" mass="72991">MGGIGKTELALQYAISQLNQGHYPGGLCWLRVKGQELAAQIIEFARTKLVLTFPDGLDEEKQVSYIWGHWPTGKVLIIFDDVMDLETIEPYLPPSDPQYKVLITTRQDLGLSVHSLPITELSDTSALSLLRTLVGAERIDPQLDDAQALCRWVGNLPLGLELVGRYLANKPDWSLHKLIKRLESKRLDAKALTERESGMTAQFGIAAALELSWVELSEAEQELACFLGMFAVAPIPWTLVESCLSEQDPDALEDTRDDGLIARNLLKRVVQGTYKLHQIVQEYFRIKLNQRPDQGKPLKAAFCIGMVVAAKEIDESPTIDVIAQMSAKIPHLEELINQWVDSLNDDELIWPYVGISRFYAGQGNYGLSLPWRQKCLEQTRQRLGSEHSDVATSLNNLAFLYVNQGRYIEAEPLLVQALEMSQKLLGSEHPDVAQSLNNLALLYFNQGRYSEAEPLYVQGLEMSKKLLGSEHPDVALSLNNLAGLYKNQGRYSEAEPLNVQALEMRQKLLGSEHPDVAQSLNNLAGLYYNQGRCSEAEPLNVQALEMRQKLLGSEHPDVAQSLNNLALLYNNQERYSEAEPLYVQALEMKQKLLGSEHPSVVISLNNLAGLYNNQGRYEEAISCFQQALSIAVVTLGLEHSTTMAIRNNLESLL</sequence>
<evidence type="ECO:0000256" key="8">
    <source>
        <dbReference type="ARBA" id="ARBA00023175"/>
    </source>
</evidence>
<evidence type="ECO:0000256" key="3">
    <source>
        <dbReference type="ARBA" id="ARBA00022490"/>
    </source>
</evidence>
<evidence type="ECO:0000256" key="5">
    <source>
        <dbReference type="ARBA" id="ARBA00022737"/>
    </source>
</evidence>
<evidence type="ECO:0000256" key="6">
    <source>
        <dbReference type="ARBA" id="ARBA00022803"/>
    </source>
</evidence>
<dbReference type="PANTHER" id="PTHR45783:SF3">
    <property type="entry name" value="KINESIN LIGHT CHAIN"/>
    <property type="match status" value="1"/>
</dbReference>
<keyword evidence="4" id="KW-0493">Microtubule</keyword>
<dbReference type="InterPro" id="IPR011990">
    <property type="entry name" value="TPR-like_helical_dom_sf"/>
</dbReference>
<keyword evidence="7" id="KW-0175">Coiled coil</keyword>
<evidence type="ECO:0000256" key="9">
    <source>
        <dbReference type="ARBA" id="ARBA00023212"/>
    </source>
</evidence>
<evidence type="ECO:0000313" key="13">
    <source>
        <dbReference type="Proteomes" id="UP000000268"/>
    </source>
</evidence>
<dbReference type="HOGENOM" id="CLU_000288_125_8_3"/>
<keyword evidence="9" id="KW-0206">Cytoskeleton</keyword>
<feature type="domain" description="NB-ARC" evidence="11">
    <location>
        <begin position="1"/>
        <end position="108"/>
    </location>
</feature>
<dbReference type="GO" id="GO:0005737">
    <property type="term" value="C:cytoplasm"/>
    <property type="evidence" value="ECO:0007669"/>
    <property type="project" value="TreeGrafter"/>
</dbReference>
<dbReference type="KEGG" id="amr:AM1_G0009"/>
<evidence type="ECO:0000259" key="11">
    <source>
        <dbReference type="Pfam" id="PF00931"/>
    </source>
</evidence>
<name>A8ZQA3_ACAM1</name>
<dbReference type="Pfam" id="PF00931">
    <property type="entry name" value="NB-ARC"/>
    <property type="match status" value="1"/>
</dbReference>
<dbReference type="PRINTS" id="PR00381">
    <property type="entry name" value="KINESINLIGHT"/>
</dbReference>
<dbReference type="SUPFAM" id="SSF52540">
    <property type="entry name" value="P-loop containing nucleoside triphosphate hydrolases"/>
    <property type="match status" value="1"/>
</dbReference>
<keyword evidence="12" id="KW-0614">Plasmid</keyword>
<keyword evidence="6 10" id="KW-0802">TPR repeat</keyword>
<evidence type="ECO:0000256" key="2">
    <source>
        <dbReference type="ARBA" id="ARBA00009622"/>
    </source>
</evidence>
<dbReference type="PROSITE" id="PS50005">
    <property type="entry name" value="TPR"/>
    <property type="match status" value="3"/>
</dbReference>
<dbReference type="Gene3D" id="1.25.40.10">
    <property type="entry name" value="Tetratricopeptide repeat domain"/>
    <property type="match status" value="2"/>
</dbReference>
<dbReference type="Pfam" id="PF13424">
    <property type="entry name" value="TPR_12"/>
    <property type="match status" value="3"/>
</dbReference>
<evidence type="ECO:0000256" key="4">
    <source>
        <dbReference type="ARBA" id="ARBA00022701"/>
    </source>
</evidence>
<evidence type="ECO:0000256" key="10">
    <source>
        <dbReference type="PROSITE-ProRule" id="PRU00339"/>
    </source>
</evidence>
<dbReference type="InterPro" id="IPR002151">
    <property type="entry name" value="Kinesin_light"/>
</dbReference>
<feature type="repeat" description="TPR" evidence="10">
    <location>
        <begin position="433"/>
        <end position="466"/>
    </location>
</feature>
<accession>A8ZQA3</accession>
<evidence type="ECO:0000256" key="7">
    <source>
        <dbReference type="ARBA" id="ARBA00023054"/>
    </source>
</evidence>
<dbReference type="GO" id="GO:0005874">
    <property type="term" value="C:microtubule"/>
    <property type="evidence" value="ECO:0007669"/>
    <property type="project" value="UniProtKB-KW"/>
</dbReference>
<keyword evidence="5" id="KW-0677">Repeat</keyword>
<feature type="repeat" description="TPR" evidence="10">
    <location>
        <begin position="601"/>
        <end position="634"/>
    </location>
</feature>